<feature type="transmembrane region" description="Helical" evidence="1">
    <location>
        <begin position="330"/>
        <end position="351"/>
    </location>
</feature>
<accession>A0ABM9K328</accession>
<feature type="transmembrane region" description="Helical" evidence="1">
    <location>
        <begin position="55"/>
        <end position="78"/>
    </location>
</feature>
<feature type="transmembrane region" description="Helical" evidence="1">
    <location>
        <begin position="363"/>
        <end position="383"/>
    </location>
</feature>
<evidence type="ECO:0008006" key="4">
    <source>
        <dbReference type="Google" id="ProtNLM"/>
    </source>
</evidence>
<keyword evidence="1" id="KW-0812">Transmembrane</keyword>
<feature type="transmembrane region" description="Helical" evidence="1">
    <location>
        <begin position="179"/>
        <end position="200"/>
    </location>
</feature>
<reference evidence="2 3" key="1">
    <citation type="submission" date="2023-07" db="EMBL/GenBank/DDBJ databases">
        <authorList>
            <person name="Peeters C."/>
        </authorList>
    </citation>
    <scope>NUCLEOTIDE SEQUENCE [LARGE SCALE GENOMIC DNA]</scope>
    <source>
        <strain evidence="2 3">LMG 18101</strain>
    </source>
</reference>
<keyword evidence="1" id="KW-1133">Transmembrane helix</keyword>
<feature type="transmembrane region" description="Helical" evidence="1">
    <location>
        <begin position="98"/>
        <end position="119"/>
    </location>
</feature>
<keyword evidence="1" id="KW-0472">Membrane</keyword>
<feature type="transmembrane region" description="Helical" evidence="1">
    <location>
        <begin position="12"/>
        <end position="34"/>
    </location>
</feature>
<evidence type="ECO:0000256" key="1">
    <source>
        <dbReference type="SAM" id="Phobius"/>
    </source>
</evidence>
<sequence length="410" mass="45347">MVESDQYVGDYVRLWVSASFLHLLPMLIVYRIMVGRLPNPEGFRIEYGDARAIKRFSYVLLGMLALYYVRALMAGYFFRRIGTEYAAELFAGLGYFDLVLIKFHDLVAPAVMLVSLILWRSKGTPKQIKIVAVAFAADMLVFALLNSRITLVSLFVLSAIALLWTGIRLHRLARWAPALAVLFVYLLITLMRFRAAFLVGSTDFLLAMNPFGEAIGPSQATAAEWIDRTNCLDLITVARFGIENAAPFEVWRNPFVTLFGPLIGSPDALYLKTEGLTTAKAYMLLNFTRIPQVDYPSCSLTDAFAALSLGGFLLAGIVQGLIFGLITRSLVLGGSGFRLLVTVVAAFYFMLFEQEFFGFGVGWVRVLPVLLILGPLIPVRRFISLGALKQRKSAVVVDAAKVKAARPSAV</sequence>
<keyword evidence="3" id="KW-1185">Reference proteome</keyword>
<organism evidence="2 3">
    <name type="scientific">Ralstonia flaminis</name>
    <dbReference type="NCBI Taxonomy" id="3058597"/>
    <lineage>
        <taxon>Bacteria</taxon>
        <taxon>Pseudomonadati</taxon>
        <taxon>Pseudomonadota</taxon>
        <taxon>Betaproteobacteria</taxon>
        <taxon>Burkholderiales</taxon>
        <taxon>Burkholderiaceae</taxon>
        <taxon>Ralstonia</taxon>
    </lineage>
</organism>
<feature type="transmembrane region" description="Helical" evidence="1">
    <location>
        <begin position="151"/>
        <end position="167"/>
    </location>
</feature>
<protein>
    <recommendedName>
        <fullName evidence="4">Oligosaccharide repeat unit polymerase</fullName>
    </recommendedName>
</protein>
<name>A0ABM9K328_9RALS</name>
<dbReference type="RefSeq" id="WP_316680580.1">
    <property type="nucleotide sequence ID" value="NZ_CATZLL010000003.1"/>
</dbReference>
<comment type="caution">
    <text evidence="2">The sequence shown here is derived from an EMBL/GenBank/DDBJ whole genome shotgun (WGS) entry which is preliminary data.</text>
</comment>
<evidence type="ECO:0000313" key="2">
    <source>
        <dbReference type="EMBL" id="CAJ0811838.1"/>
    </source>
</evidence>
<dbReference type="Proteomes" id="UP001189757">
    <property type="component" value="Unassembled WGS sequence"/>
</dbReference>
<evidence type="ECO:0000313" key="3">
    <source>
        <dbReference type="Proteomes" id="UP001189757"/>
    </source>
</evidence>
<dbReference type="EMBL" id="CATZLL010000003">
    <property type="protein sequence ID" value="CAJ0811838.1"/>
    <property type="molecule type" value="Genomic_DNA"/>
</dbReference>
<feature type="transmembrane region" description="Helical" evidence="1">
    <location>
        <begin position="303"/>
        <end position="323"/>
    </location>
</feature>
<gene>
    <name evidence="2" type="ORF">LMG18101_01371</name>
</gene>
<proteinExistence type="predicted"/>